<dbReference type="Gene3D" id="3.40.190.290">
    <property type="match status" value="1"/>
</dbReference>
<dbReference type="Gene3D" id="1.10.10.10">
    <property type="entry name" value="Winged helix-like DNA-binding domain superfamily/Winged helix DNA-binding domain"/>
    <property type="match status" value="1"/>
</dbReference>
<dbReference type="InParanoid" id="A0A3A9JTN8"/>
<protein>
    <submittedName>
        <fullName evidence="6">LysR family transcriptional regulator</fullName>
    </submittedName>
</protein>
<reference evidence="6 9" key="1">
    <citation type="submission" date="2018-09" db="EMBL/GenBank/DDBJ databases">
        <title>Roseomonas sp. nov., isolated from feces of Tibetan antelopes in the Qinghai-Tibet plateau, China.</title>
        <authorList>
            <person name="Tian Z."/>
        </authorList>
    </citation>
    <scope>NUCLEOTIDE SEQUENCE [LARGE SCALE GENOMIC DNA]</scope>
    <source>
        <strain evidence="7 8">Z23</strain>
        <strain evidence="6 9">Z24</strain>
    </source>
</reference>
<dbReference type="SUPFAM" id="SSF53850">
    <property type="entry name" value="Periplasmic binding protein-like II"/>
    <property type="match status" value="1"/>
</dbReference>
<dbReference type="InterPro" id="IPR005119">
    <property type="entry name" value="LysR_subst-bd"/>
</dbReference>
<dbReference type="Proteomes" id="UP000278036">
    <property type="component" value="Unassembled WGS sequence"/>
</dbReference>
<organism evidence="6 9">
    <name type="scientific">Teichococcus wenyumeiae</name>
    <dbReference type="NCBI Taxonomy" id="2478470"/>
    <lineage>
        <taxon>Bacteria</taxon>
        <taxon>Pseudomonadati</taxon>
        <taxon>Pseudomonadota</taxon>
        <taxon>Alphaproteobacteria</taxon>
        <taxon>Acetobacterales</taxon>
        <taxon>Roseomonadaceae</taxon>
        <taxon>Roseomonas</taxon>
    </lineage>
</organism>
<accession>A0A3A9JTN8</accession>
<dbReference type="InterPro" id="IPR036388">
    <property type="entry name" value="WH-like_DNA-bd_sf"/>
</dbReference>
<feature type="domain" description="HTH lysR-type" evidence="5">
    <location>
        <begin position="15"/>
        <end position="72"/>
    </location>
</feature>
<dbReference type="EMBL" id="RFLX01000008">
    <property type="protein sequence ID" value="RMI24562.1"/>
    <property type="molecule type" value="Genomic_DNA"/>
</dbReference>
<dbReference type="EMBL" id="RAQU01000057">
    <property type="protein sequence ID" value="RKK04088.1"/>
    <property type="molecule type" value="Genomic_DNA"/>
</dbReference>
<proteinExistence type="inferred from homology"/>
<dbReference type="InterPro" id="IPR000847">
    <property type="entry name" value="LysR_HTH_N"/>
</dbReference>
<dbReference type="AlphaFoldDB" id="A0A3A9JTN8"/>
<keyword evidence="2" id="KW-0805">Transcription regulation</keyword>
<evidence type="ECO:0000259" key="5">
    <source>
        <dbReference type="PROSITE" id="PS50931"/>
    </source>
</evidence>
<dbReference type="FunCoup" id="A0A3A9JTN8">
    <property type="interactions" value="20"/>
</dbReference>
<dbReference type="PROSITE" id="PS50931">
    <property type="entry name" value="HTH_LYSR"/>
    <property type="match status" value="1"/>
</dbReference>
<keyword evidence="8" id="KW-1185">Reference proteome</keyword>
<comment type="similarity">
    <text evidence="1">Belongs to the LysR transcriptional regulatory family.</text>
</comment>
<dbReference type="PANTHER" id="PTHR30537:SF5">
    <property type="entry name" value="HTH-TYPE TRANSCRIPTIONAL ACTIVATOR TTDR-RELATED"/>
    <property type="match status" value="1"/>
</dbReference>
<keyword evidence="3" id="KW-0238">DNA-binding</keyword>
<evidence type="ECO:0000256" key="2">
    <source>
        <dbReference type="ARBA" id="ARBA00023015"/>
    </source>
</evidence>
<evidence type="ECO:0000313" key="9">
    <source>
        <dbReference type="Proteomes" id="UP000278036"/>
    </source>
</evidence>
<evidence type="ECO:0000313" key="7">
    <source>
        <dbReference type="EMBL" id="RMI24562.1"/>
    </source>
</evidence>
<name>A0A3A9JTN8_9PROT</name>
<dbReference type="Pfam" id="PF00126">
    <property type="entry name" value="HTH_1"/>
    <property type="match status" value="1"/>
</dbReference>
<dbReference type="InterPro" id="IPR036390">
    <property type="entry name" value="WH_DNA-bd_sf"/>
</dbReference>
<keyword evidence="4" id="KW-0804">Transcription</keyword>
<evidence type="ECO:0000256" key="3">
    <source>
        <dbReference type="ARBA" id="ARBA00023125"/>
    </source>
</evidence>
<sequence length="311" mass="33414">MTVAETQRPRNATPMDLNAVRDFLAVAEHGGYAEAGRVLGLPKSTLSRRVAALERSLGVRLLDRNSRRLRLTAEGSVFRDRAKDLIASLTDLEEQLRPEGAPLSGRLRISVPVLFGHTFLGQIAARFAALHPGIVLEAAVEDRHADLLRDGFDAALRVNPVPDGTLSGRLLGRNRLLLVAAPALADRLGYKGRSPQDLVWPAVVRQGWGSDGGWDIAGTQGPVRVRADLRLSLSSPLAMRDAVVAGAGAALLPASLVRPDLANGRLVSLGERSGGPEEVWIVHASGRLPSRRLRALIDTMVAYFTEEPILG</sequence>
<evidence type="ECO:0000256" key="4">
    <source>
        <dbReference type="ARBA" id="ARBA00023163"/>
    </source>
</evidence>
<evidence type="ECO:0000313" key="8">
    <source>
        <dbReference type="Proteomes" id="UP000274097"/>
    </source>
</evidence>
<evidence type="ECO:0000256" key="1">
    <source>
        <dbReference type="ARBA" id="ARBA00009437"/>
    </source>
</evidence>
<dbReference type="PANTHER" id="PTHR30537">
    <property type="entry name" value="HTH-TYPE TRANSCRIPTIONAL REGULATOR"/>
    <property type="match status" value="1"/>
</dbReference>
<dbReference type="InterPro" id="IPR058163">
    <property type="entry name" value="LysR-type_TF_proteobact-type"/>
</dbReference>
<dbReference type="Pfam" id="PF03466">
    <property type="entry name" value="LysR_substrate"/>
    <property type="match status" value="1"/>
</dbReference>
<dbReference type="GO" id="GO:0003700">
    <property type="term" value="F:DNA-binding transcription factor activity"/>
    <property type="evidence" value="ECO:0007669"/>
    <property type="project" value="InterPro"/>
</dbReference>
<evidence type="ECO:0000313" key="6">
    <source>
        <dbReference type="EMBL" id="RKK04088.1"/>
    </source>
</evidence>
<dbReference type="FunFam" id="1.10.10.10:FF:000001">
    <property type="entry name" value="LysR family transcriptional regulator"/>
    <property type="match status" value="1"/>
</dbReference>
<dbReference type="GO" id="GO:0003677">
    <property type="term" value="F:DNA binding"/>
    <property type="evidence" value="ECO:0007669"/>
    <property type="project" value="UniProtKB-KW"/>
</dbReference>
<dbReference type="Proteomes" id="UP000274097">
    <property type="component" value="Unassembled WGS sequence"/>
</dbReference>
<gene>
    <name evidence="6" type="ORF">D6Z83_11295</name>
    <name evidence="7" type="ORF">EBE87_12810</name>
</gene>
<comment type="caution">
    <text evidence="6">The sequence shown here is derived from an EMBL/GenBank/DDBJ whole genome shotgun (WGS) entry which is preliminary data.</text>
</comment>
<dbReference type="SUPFAM" id="SSF46785">
    <property type="entry name" value="Winged helix' DNA-binding domain"/>
    <property type="match status" value="1"/>
</dbReference>